<reference evidence="2" key="2">
    <citation type="submission" date="2019-10" db="EMBL/GenBank/DDBJ databases">
        <title>A de novo genome assembly of a pear dwarfing rootstock.</title>
        <authorList>
            <person name="Wang F."/>
            <person name="Wang J."/>
            <person name="Li S."/>
            <person name="Zhang Y."/>
            <person name="Fang M."/>
            <person name="Ma L."/>
            <person name="Zhao Y."/>
            <person name="Jiang S."/>
        </authorList>
    </citation>
    <scope>NUCLEOTIDE SEQUENCE [LARGE SCALE GENOMIC DNA]</scope>
</reference>
<evidence type="ECO:0000313" key="2">
    <source>
        <dbReference type="Proteomes" id="UP000327157"/>
    </source>
</evidence>
<dbReference type="OrthoDB" id="1166206at2759"/>
<keyword evidence="2" id="KW-1185">Reference proteome</keyword>
<evidence type="ECO:0000313" key="1">
    <source>
        <dbReference type="EMBL" id="KAB2597261.1"/>
    </source>
</evidence>
<sequence>MPFHKGYETPNLVLFDERKSSPREHISRFIGVLGPHASDHNLCLKEFLKSLIDRAYTWYTTLALEMVMMLNNMRQRHEEDLVTIVKHFRDLALDCYDEKDEEAPVEICISNIVTDYRVYLENISISQFLRLL</sequence>
<dbReference type="AlphaFoldDB" id="A0A5N5F587"/>
<gene>
    <name evidence="1" type="ORF">D8674_000181</name>
</gene>
<accession>A0A5N5F587</accession>
<organism evidence="1 2">
    <name type="scientific">Pyrus ussuriensis x Pyrus communis</name>
    <dbReference type="NCBI Taxonomy" id="2448454"/>
    <lineage>
        <taxon>Eukaryota</taxon>
        <taxon>Viridiplantae</taxon>
        <taxon>Streptophyta</taxon>
        <taxon>Embryophyta</taxon>
        <taxon>Tracheophyta</taxon>
        <taxon>Spermatophyta</taxon>
        <taxon>Magnoliopsida</taxon>
        <taxon>eudicotyledons</taxon>
        <taxon>Gunneridae</taxon>
        <taxon>Pentapetalae</taxon>
        <taxon>rosids</taxon>
        <taxon>fabids</taxon>
        <taxon>Rosales</taxon>
        <taxon>Rosaceae</taxon>
        <taxon>Amygdaloideae</taxon>
        <taxon>Maleae</taxon>
        <taxon>Pyrus</taxon>
    </lineage>
</organism>
<proteinExistence type="predicted"/>
<comment type="caution">
    <text evidence="1">The sequence shown here is derived from an EMBL/GenBank/DDBJ whole genome shotgun (WGS) entry which is preliminary data.</text>
</comment>
<dbReference type="EMBL" id="SMOL01000768">
    <property type="protein sequence ID" value="KAB2597261.1"/>
    <property type="molecule type" value="Genomic_DNA"/>
</dbReference>
<dbReference type="Proteomes" id="UP000327157">
    <property type="component" value="Chromosome 1"/>
</dbReference>
<reference evidence="1 2" key="3">
    <citation type="submission" date="2019-11" db="EMBL/GenBank/DDBJ databases">
        <title>A de novo genome assembly of a pear dwarfing rootstock.</title>
        <authorList>
            <person name="Wang F."/>
            <person name="Wang J."/>
            <person name="Li S."/>
            <person name="Zhang Y."/>
            <person name="Fang M."/>
            <person name="Ma L."/>
            <person name="Zhao Y."/>
            <person name="Jiang S."/>
        </authorList>
    </citation>
    <scope>NUCLEOTIDE SEQUENCE [LARGE SCALE GENOMIC DNA]</scope>
    <source>
        <strain evidence="1">S2</strain>
        <tissue evidence="1">Leaf</tissue>
    </source>
</reference>
<protein>
    <submittedName>
        <fullName evidence="1">Uncharacterized protein</fullName>
    </submittedName>
</protein>
<reference evidence="1 2" key="1">
    <citation type="submission" date="2019-09" db="EMBL/GenBank/DDBJ databases">
        <authorList>
            <person name="Ou C."/>
        </authorList>
    </citation>
    <scope>NUCLEOTIDE SEQUENCE [LARGE SCALE GENOMIC DNA]</scope>
    <source>
        <strain evidence="1">S2</strain>
        <tissue evidence="1">Leaf</tissue>
    </source>
</reference>
<name>A0A5N5F587_9ROSA</name>